<dbReference type="RefSeq" id="WP_072725931.1">
    <property type="nucleotide sequence ID" value="NZ_FQXH01000025.1"/>
</dbReference>
<dbReference type="SUPFAM" id="SSF54001">
    <property type="entry name" value="Cysteine proteinases"/>
    <property type="match status" value="1"/>
</dbReference>
<feature type="domain" description="Peptidase C39-like" evidence="2">
    <location>
        <begin position="107"/>
        <end position="242"/>
    </location>
</feature>
<keyword evidence="4" id="KW-1185">Reference proteome</keyword>
<dbReference type="OrthoDB" id="2966913at2"/>
<proteinExistence type="predicted"/>
<dbReference type="InterPro" id="IPR038765">
    <property type="entry name" value="Papain-like_cys_pep_sf"/>
</dbReference>
<organism evidence="3 4">
    <name type="scientific">Tepidibacter thalassicus DSM 15285</name>
    <dbReference type="NCBI Taxonomy" id="1123350"/>
    <lineage>
        <taxon>Bacteria</taxon>
        <taxon>Bacillati</taxon>
        <taxon>Bacillota</taxon>
        <taxon>Clostridia</taxon>
        <taxon>Peptostreptococcales</taxon>
        <taxon>Peptostreptococcaceae</taxon>
        <taxon>Tepidibacter</taxon>
    </lineage>
</organism>
<protein>
    <recommendedName>
        <fullName evidence="2">Peptidase C39-like domain-containing protein</fullName>
    </recommendedName>
</protein>
<gene>
    <name evidence="3" type="ORF">SAMN02744040_01944</name>
</gene>
<dbReference type="Pfam" id="PF13529">
    <property type="entry name" value="Peptidase_C39_2"/>
    <property type="match status" value="1"/>
</dbReference>
<evidence type="ECO:0000313" key="3">
    <source>
        <dbReference type="EMBL" id="SHH42982.1"/>
    </source>
</evidence>
<evidence type="ECO:0000259" key="2">
    <source>
        <dbReference type="Pfam" id="PF13529"/>
    </source>
</evidence>
<sequence>MNNKLKKFIATSLASIILVFPMNSICANETINDADTDTSINLNLDKKEELKKKLTEQYQNDEEFQREKDELGEEIGQKMIDYMAERTLKRSPIRIKRGGNGSVFFVDMPYVKQINGYYCGPASVLQILYGMNKEDRVSGSSNKKKQETLGSNMGTRKNIGTYVSSMKNEINKYSDNNYVYKSGSNMTIDEFEDNLTYSLMYDAAPILHSKTKYLSYYNGKNLGHYISVDFINRSDDTVGLMDCNYNSKYSGQREVSLREAYNAISKESRYLIYLP</sequence>
<reference evidence="4" key="1">
    <citation type="submission" date="2016-11" db="EMBL/GenBank/DDBJ databases">
        <authorList>
            <person name="Varghese N."/>
            <person name="Submissions S."/>
        </authorList>
    </citation>
    <scope>NUCLEOTIDE SEQUENCE [LARGE SCALE GENOMIC DNA]</scope>
    <source>
        <strain evidence="4">DSM 15285</strain>
    </source>
</reference>
<feature type="chain" id="PRO_5012590143" description="Peptidase C39-like domain-containing protein" evidence="1">
    <location>
        <begin position="28"/>
        <end position="275"/>
    </location>
</feature>
<dbReference type="Proteomes" id="UP000242520">
    <property type="component" value="Unassembled WGS sequence"/>
</dbReference>
<dbReference type="InterPro" id="IPR039564">
    <property type="entry name" value="Peptidase_C39-like"/>
</dbReference>
<dbReference type="AlphaFoldDB" id="A0A1M5SWW3"/>
<dbReference type="EMBL" id="FQXH01000025">
    <property type="protein sequence ID" value="SHH42982.1"/>
    <property type="molecule type" value="Genomic_DNA"/>
</dbReference>
<accession>A0A1M5SWW3</accession>
<name>A0A1M5SWW3_9FIRM</name>
<evidence type="ECO:0000313" key="4">
    <source>
        <dbReference type="Proteomes" id="UP000242520"/>
    </source>
</evidence>
<evidence type="ECO:0000256" key="1">
    <source>
        <dbReference type="SAM" id="SignalP"/>
    </source>
</evidence>
<feature type="signal peptide" evidence="1">
    <location>
        <begin position="1"/>
        <end position="27"/>
    </location>
</feature>
<keyword evidence="1" id="KW-0732">Signal</keyword>